<comment type="similarity">
    <text evidence="1">Belongs to the leucine-binding protein family.</text>
</comment>
<evidence type="ECO:0000256" key="2">
    <source>
        <dbReference type="ARBA" id="ARBA00022729"/>
    </source>
</evidence>
<dbReference type="SUPFAM" id="SSF53822">
    <property type="entry name" value="Periplasmic binding protein-like I"/>
    <property type="match status" value="1"/>
</dbReference>
<dbReference type="PANTHER" id="PTHR30483:SF6">
    <property type="entry name" value="PERIPLASMIC BINDING PROTEIN OF ABC TRANSPORTER FOR NATURAL AMINO ACIDS"/>
    <property type="match status" value="1"/>
</dbReference>
<evidence type="ECO:0000256" key="1">
    <source>
        <dbReference type="ARBA" id="ARBA00010062"/>
    </source>
</evidence>
<comment type="caution">
    <text evidence="6">The sequence shown here is derived from an EMBL/GenBank/DDBJ whole genome shotgun (WGS) entry which is preliminary data.</text>
</comment>
<dbReference type="CDD" id="cd06327">
    <property type="entry name" value="PBP1_SBP-like"/>
    <property type="match status" value="1"/>
</dbReference>
<gene>
    <name evidence="6" type="ORF">EV668_2298</name>
</gene>
<keyword evidence="3" id="KW-0813">Transport</keyword>
<reference evidence="6 7" key="1">
    <citation type="submission" date="2019-03" db="EMBL/GenBank/DDBJ databases">
        <title>Genomic Encyclopedia of Type Strains, Phase IV (KMG-IV): sequencing the most valuable type-strain genomes for metagenomic binning, comparative biology and taxonomic classification.</title>
        <authorList>
            <person name="Goeker M."/>
        </authorList>
    </citation>
    <scope>NUCLEOTIDE SEQUENCE [LARGE SCALE GENOMIC DNA]</scope>
    <source>
        <strain evidence="6 7">DSM 25903</strain>
    </source>
</reference>
<dbReference type="EMBL" id="SNZR01000011">
    <property type="protein sequence ID" value="TDR95006.1"/>
    <property type="molecule type" value="Genomic_DNA"/>
</dbReference>
<keyword evidence="7" id="KW-1185">Reference proteome</keyword>
<evidence type="ECO:0000313" key="7">
    <source>
        <dbReference type="Proteomes" id="UP000295122"/>
    </source>
</evidence>
<evidence type="ECO:0000259" key="5">
    <source>
        <dbReference type="Pfam" id="PF13458"/>
    </source>
</evidence>
<evidence type="ECO:0000313" key="6">
    <source>
        <dbReference type="EMBL" id="TDR95006.1"/>
    </source>
</evidence>
<dbReference type="GO" id="GO:0006865">
    <property type="term" value="P:amino acid transport"/>
    <property type="evidence" value="ECO:0007669"/>
    <property type="project" value="UniProtKB-KW"/>
</dbReference>
<organism evidence="6 7">
    <name type="scientific">Enterovirga rhinocerotis</name>
    <dbReference type="NCBI Taxonomy" id="1339210"/>
    <lineage>
        <taxon>Bacteria</taxon>
        <taxon>Pseudomonadati</taxon>
        <taxon>Pseudomonadota</taxon>
        <taxon>Alphaproteobacteria</taxon>
        <taxon>Hyphomicrobiales</taxon>
        <taxon>Methylobacteriaceae</taxon>
        <taxon>Enterovirga</taxon>
    </lineage>
</organism>
<dbReference type="RefSeq" id="WP_208111503.1">
    <property type="nucleotide sequence ID" value="NZ_SNZR01000011.1"/>
</dbReference>
<dbReference type="Pfam" id="PF13458">
    <property type="entry name" value="Peripla_BP_6"/>
    <property type="match status" value="1"/>
</dbReference>
<keyword evidence="2 4" id="KW-0732">Signal</keyword>
<dbReference type="InterPro" id="IPR028082">
    <property type="entry name" value="Peripla_BP_I"/>
</dbReference>
<evidence type="ECO:0000256" key="3">
    <source>
        <dbReference type="ARBA" id="ARBA00022970"/>
    </source>
</evidence>
<proteinExistence type="inferred from homology"/>
<protein>
    <submittedName>
        <fullName evidence="6">Branched-chain amino acid transport system substrate-binding protein</fullName>
    </submittedName>
</protein>
<sequence length="405" mass="42678">MRAKAAAAFLMALAWTSSADAQKSISVKIGVINDQSGLYSEHGGIGSVWAAKKAAEDFGAAAKGITVEIVGADHQNKPDIGATIARRWFDVDSVDAVADANSSAVALAINDIARDKNKVMLNGGAATSELTGPRCSPNTVQWTTDTWALANGAGKAVVKLGGDSWFILTADYAFGHAMERDLENVVTANGGKVLGKVRHPFPTADFSSFLVQAQGSKAKVIGLANAGGDTITSIKQAAEFGNIQGGQKIAALFMLLPDVRAIGLNDGQGIMFLDSWYWDQTPQNRAFADAFAAANGGKRPTSVHASVYSSVTHYLRAVEAVGGAQDGAKVVAKMKEMPTDDPLLGKGMIRPDGRKVHDLYLYEIKSPAESKDPYDLLKVRATVPAAEAFRAMAEGKCPLVANQKP</sequence>
<feature type="signal peptide" evidence="4">
    <location>
        <begin position="1"/>
        <end position="21"/>
    </location>
</feature>
<dbReference type="PANTHER" id="PTHR30483">
    <property type="entry name" value="LEUCINE-SPECIFIC-BINDING PROTEIN"/>
    <property type="match status" value="1"/>
</dbReference>
<name>A0A4R7CCU7_9HYPH</name>
<evidence type="ECO:0000256" key="4">
    <source>
        <dbReference type="SAM" id="SignalP"/>
    </source>
</evidence>
<accession>A0A4R7CCU7</accession>
<dbReference type="InterPro" id="IPR028081">
    <property type="entry name" value="Leu-bd"/>
</dbReference>
<feature type="domain" description="Leucine-binding protein" evidence="5">
    <location>
        <begin position="26"/>
        <end position="365"/>
    </location>
</feature>
<dbReference type="InterPro" id="IPR051010">
    <property type="entry name" value="BCAA_transport"/>
</dbReference>
<dbReference type="Gene3D" id="3.40.50.2300">
    <property type="match status" value="2"/>
</dbReference>
<dbReference type="Proteomes" id="UP000295122">
    <property type="component" value="Unassembled WGS sequence"/>
</dbReference>
<feature type="chain" id="PRO_5020875057" evidence="4">
    <location>
        <begin position="22"/>
        <end position="405"/>
    </location>
</feature>
<dbReference type="AlphaFoldDB" id="A0A4R7CCU7"/>
<keyword evidence="3" id="KW-0029">Amino-acid transport</keyword>